<dbReference type="EMBL" id="MT872229">
    <property type="protein sequence ID" value="QRG32561.1"/>
    <property type="molecule type" value="Genomic_DNA"/>
</dbReference>
<keyword evidence="4" id="KW-0496">Mitochondrion</keyword>
<dbReference type="GO" id="GO:0006412">
    <property type="term" value="P:translation"/>
    <property type="evidence" value="ECO:0007669"/>
    <property type="project" value="InterPro"/>
</dbReference>
<dbReference type="Pfam" id="PF00253">
    <property type="entry name" value="Ribosomal_S14"/>
    <property type="match status" value="1"/>
</dbReference>
<keyword evidence="3" id="KW-0687">Ribonucleoprotein</keyword>
<proteinExistence type="inferred from homology"/>
<accession>A0A890CKX2</accession>
<evidence type="ECO:0000256" key="3">
    <source>
        <dbReference type="ARBA" id="ARBA00023274"/>
    </source>
</evidence>
<reference evidence="4" key="1">
    <citation type="submission" date="2020-08" db="EMBL/GenBank/DDBJ databases">
        <title>Environmental palaeogenomic reconstruction of an Ice Age algal population.</title>
        <authorList>
            <person name="Lammers Y."/>
            <person name="Heintzman P.D."/>
            <person name="Alsos I.G."/>
        </authorList>
    </citation>
    <scope>NUCLEOTIDE SEQUENCE</scope>
</reference>
<keyword evidence="2 4" id="KW-0689">Ribosomal protein</keyword>
<gene>
    <name evidence="4" type="primary">rps14</name>
</gene>
<evidence type="ECO:0000256" key="1">
    <source>
        <dbReference type="ARBA" id="ARBA00009083"/>
    </source>
</evidence>
<dbReference type="EMBL" id="MT872228">
    <property type="protein sequence ID" value="QRG32526.1"/>
    <property type="molecule type" value="Genomic_DNA"/>
</dbReference>
<evidence type="ECO:0000256" key="2">
    <source>
        <dbReference type="ARBA" id="ARBA00022980"/>
    </source>
</evidence>
<dbReference type="FunFam" id="1.10.287.1480:FF:000001">
    <property type="entry name" value="30S ribosomal protein S14"/>
    <property type="match status" value="1"/>
</dbReference>
<dbReference type="GO" id="GO:0005763">
    <property type="term" value="C:mitochondrial small ribosomal subunit"/>
    <property type="evidence" value="ECO:0007669"/>
    <property type="project" value="TreeGrafter"/>
</dbReference>
<dbReference type="InterPro" id="IPR001209">
    <property type="entry name" value="Ribosomal_uS14"/>
</dbReference>
<dbReference type="PANTHER" id="PTHR19836:SF19">
    <property type="entry name" value="SMALL RIBOSOMAL SUBUNIT PROTEIN US14M"/>
    <property type="match status" value="1"/>
</dbReference>
<dbReference type="SUPFAM" id="SSF57716">
    <property type="entry name" value="Glucocorticoid receptor-like (DNA-binding domain)"/>
    <property type="match status" value="1"/>
</dbReference>
<dbReference type="Gene3D" id="1.10.287.1480">
    <property type="match status" value="1"/>
</dbReference>
<organism evidence="4">
    <name type="scientific">Nannochloropsis limnetica</name>
    <dbReference type="NCBI Taxonomy" id="120807"/>
    <lineage>
        <taxon>Eukaryota</taxon>
        <taxon>Sar</taxon>
        <taxon>Stramenopiles</taxon>
        <taxon>Ochrophyta</taxon>
        <taxon>Eustigmatophyceae</taxon>
        <taxon>Eustigmatales</taxon>
        <taxon>Monodopsidaceae</taxon>
        <taxon>Nannochloropsis</taxon>
    </lineage>
</organism>
<geneLocation type="mitochondrion" evidence="4"/>
<dbReference type="PANTHER" id="PTHR19836">
    <property type="entry name" value="30S RIBOSOMAL PROTEIN S14"/>
    <property type="match status" value="1"/>
</dbReference>
<dbReference type="EMBL" id="MT872227">
    <property type="protein sequence ID" value="QRG32491.1"/>
    <property type="molecule type" value="Genomic_DNA"/>
</dbReference>
<evidence type="ECO:0000313" key="4">
    <source>
        <dbReference type="EMBL" id="QRG32526.1"/>
    </source>
</evidence>
<dbReference type="EMBL" id="MT872230">
    <property type="protein sequence ID" value="QRG32596.1"/>
    <property type="molecule type" value="Genomic_DNA"/>
</dbReference>
<dbReference type="AlphaFoldDB" id="A0A890CKX2"/>
<dbReference type="GO" id="GO:0003735">
    <property type="term" value="F:structural constituent of ribosome"/>
    <property type="evidence" value="ECO:0007669"/>
    <property type="project" value="InterPro"/>
</dbReference>
<comment type="similarity">
    <text evidence="1">Belongs to the universal ribosomal protein uS14 family.</text>
</comment>
<dbReference type="NCBIfam" id="NF006477">
    <property type="entry name" value="PRK08881.1"/>
    <property type="match status" value="1"/>
</dbReference>
<protein>
    <submittedName>
        <fullName evidence="4">Ribosomal protein S14</fullName>
    </submittedName>
</protein>
<sequence>MKKNIEKMKKKQNLFSKYERTRKVLKTIINSSALPNQLREKAQTELNQLPRDTSIVRHKNFCILTGRGRSVYSGYKLSRLMLQKLSRDGMLTGFRKSS</sequence>
<name>A0A890CKX2_9STRA</name>